<name>A0ABR2ZKB5_9AGAR</name>
<comment type="caution">
    <text evidence="2">The sequence shown here is derived from an EMBL/GenBank/DDBJ whole genome shotgun (WGS) entry which is preliminary data.</text>
</comment>
<feature type="compositionally biased region" description="Polar residues" evidence="1">
    <location>
        <begin position="189"/>
        <end position="199"/>
    </location>
</feature>
<feature type="region of interest" description="Disordered" evidence="1">
    <location>
        <begin position="324"/>
        <end position="343"/>
    </location>
</feature>
<gene>
    <name evidence="2" type="ORF">AAF712_011557</name>
</gene>
<dbReference type="Proteomes" id="UP001437256">
    <property type="component" value="Unassembled WGS sequence"/>
</dbReference>
<keyword evidence="3" id="KW-1185">Reference proteome</keyword>
<proteinExistence type="predicted"/>
<dbReference type="EMBL" id="JBBXMP010000129">
    <property type="protein sequence ID" value="KAL0061639.1"/>
    <property type="molecule type" value="Genomic_DNA"/>
</dbReference>
<feature type="compositionally biased region" description="Low complexity" evidence="1">
    <location>
        <begin position="200"/>
        <end position="247"/>
    </location>
</feature>
<reference evidence="2 3" key="1">
    <citation type="submission" date="2024-05" db="EMBL/GenBank/DDBJ databases">
        <title>A draft genome resource for the thread blight pathogen Marasmius tenuissimus strain MS-2.</title>
        <authorList>
            <person name="Yulfo-Soto G.E."/>
            <person name="Baruah I.K."/>
            <person name="Amoako-Attah I."/>
            <person name="Bukari Y."/>
            <person name="Meinhardt L.W."/>
            <person name="Bailey B.A."/>
            <person name="Cohen S.P."/>
        </authorList>
    </citation>
    <scope>NUCLEOTIDE SEQUENCE [LARGE SCALE GENOMIC DNA]</scope>
    <source>
        <strain evidence="2 3">MS-2</strain>
    </source>
</reference>
<sequence length="343" mass="37807">MVYESVLQLKSDIDNAIFEIAEKWNGDVPFDKIERGCRTSYGAFAGKKEAFALVGTKYRYCKDDDCTHYLVKQLVGAERMPELELNSVRLLQAIYDLLPGRLYNEKEPARESDVEDAVSILREVVVRTLVAFLEREETGSFSIPNLSFATPVLLSPPPSPQLPVASTPTPSPPLLPSLFSPSSPPPSTQPKNITEWLNQPTQPRASSAQQSSSSTAESSPFRRLAPSSKTSVGSVRSSPTTTSASAGAKRKRDEEAGVQDTPPRGGKKMKYFVDLTGDEYDADGEEDESVSDKKGKKPLRYAGPGTKARYTLADYEDEFDILLSSDPEENDENEAPAYLRRRV</sequence>
<feature type="compositionally biased region" description="Acidic residues" evidence="1">
    <location>
        <begin position="324"/>
        <end position="334"/>
    </location>
</feature>
<evidence type="ECO:0000256" key="1">
    <source>
        <dbReference type="SAM" id="MobiDB-lite"/>
    </source>
</evidence>
<organism evidence="2 3">
    <name type="scientific">Marasmius tenuissimus</name>
    <dbReference type="NCBI Taxonomy" id="585030"/>
    <lineage>
        <taxon>Eukaryota</taxon>
        <taxon>Fungi</taxon>
        <taxon>Dikarya</taxon>
        <taxon>Basidiomycota</taxon>
        <taxon>Agaricomycotina</taxon>
        <taxon>Agaricomycetes</taxon>
        <taxon>Agaricomycetidae</taxon>
        <taxon>Agaricales</taxon>
        <taxon>Marasmiineae</taxon>
        <taxon>Marasmiaceae</taxon>
        <taxon>Marasmius</taxon>
    </lineage>
</organism>
<evidence type="ECO:0000313" key="3">
    <source>
        <dbReference type="Proteomes" id="UP001437256"/>
    </source>
</evidence>
<protein>
    <submittedName>
        <fullName evidence="2">Uncharacterized protein</fullName>
    </submittedName>
</protein>
<accession>A0ABR2ZKB5</accession>
<feature type="compositionally biased region" description="Acidic residues" evidence="1">
    <location>
        <begin position="276"/>
        <end position="289"/>
    </location>
</feature>
<feature type="region of interest" description="Disordered" evidence="1">
    <location>
        <begin position="159"/>
        <end position="304"/>
    </location>
</feature>
<evidence type="ECO:0000313" key="2">
    <source>
        <dbReference type="EMBL" id="KAL0061639.1"/>
    </source>
</evidence>